<name>A0A8E2ALW3_9APHY</name>
<dbReference type="AlphaFoldDB" id="A0A8E2ALW3"/>
<accession>A0A8E2ALW3</accession>
<proteinExistence type="predicted"/>
<organism evidence="1 2">
    <name type="scientific">Obba rivulosa</name>
    <dbReference type="NCBI Taxonomy" id="1052685"/>
    <lineage>
        <taxon>Eukaryota</taxon>
        <taxon>Fungi</taxon>
        <taxon>Dikarya</taxon>
        <taxon>Basidiomycota</taxon>
        <taxon>Agaricomycotina</taxon>
        <taxon>Agaricomycetes</taxon>
        <taxon>Polyporales</taxon>
        <taxon>Gelatoporiaceae</taxon>
        <taxon>Obba</taxon>
    </lineage>
</organism>
<evidence type="ECO:0000313" key="2">
    <source>
        <dbReference type="Proteomes" id="UP000250043"/>
    </source>
</evidence>
<dbReference type="EMBL" id="KV722683">
    <property type="protein sequence ID" value="OCH84362.1"/>
    <property type="molecule type" value="Genomic_DNA"/>
</dbReference>
<protein>
    <submittedName>
        <fullName evidence="1">Uncharacterized protein</fullName>
    </submittedName>
</protein>
<keyword evidence="2" id="KW-1185">Reference proteome</keyword>
<evidence type="ECO:0000313" key="1">
    <source>
        <dbReference type="EMBL" id="OCH84362.1"/>
    </source>
</evidence>
<sequence>MRLLSLPMSPVQRCAARRQTTDTTAENNEFKAQLRSVEWKLHENFDEAQMRHDASSTSLPPGRDHYAVHAPLRHPHRRETLAQIFHPSLNPVLHAQHIHWLIGRARISLSQRSATGHAHPAWRTMSSCCITIENIKQKEHISEVLRDLP</sequence>
<reference evidence="1 2" key="1">
    <citation type="submission" date="2016-07" db="EMBL/GenBank/DDBJ databases">
        <title>Draft genome of the white-rot fungus Obba rivulosa 3A-2.</title>
        <authorList>
            <consortium name="DOE Joint Genome Institute"/>
            <person name="Miettinen O."/>
            <person name="Riley R."/>
            <person name="Acob R."/>
            <person name="Barry K."/>
            <person name="Cullen D."/>
            <person name="De Vries R."/>
            <person name="Hainaut M."/>
            <person name="Hatakka A."/>
            <person name="Henrissat B."/>
            <person name="Hilden K."/>
            <person name="Kuo R."/>
            <person name="Labutti K."/>
            <person name="Lipzen A."/>
            <person name="Makela M.R."/>
            <person name="Sandor L."/>
            <person name="Spatafora J.W."/>
            <person name="Grigoriev I.V."/>
            <person name="Hibbett D.S."/>
        </authorList>
    </citation>
    <scope>NUCLEOTIDE SEQUENCE [LARGE SCALE GENOMIC DNA]</scope>
    <source>
        <strain evidence="1 2">3A-2</strain>
    </source>
</reference>
<gene>
    <name evidence="1" type="ORF">OBBRIDRAFT_413400</name>
</gene>
<dbReference type="Proteomes" id="UP000250043">
    <property type="component" value="Unassembled WGS sequence"/>
</dbReference>